<evidence type="ECO:0000313" key="12">
    <source>
        <dbReference type="EMBL" id="NFN36129.1"/>
    </source>
</evidence>
<evidence type="ECO:0000256" key="6">
    <source>
        <dbReference type="ARBA" id="ARBA00023235"/>
    </source>
</evidence>
<evidence type="ECO:0000313" key="14">
    <source>
        <dbReference type="Proteomes" id="UP000472355"/>
    </source>
</evidence>
<feature type="active site" evidence="8">
    <location>
        <position position="426"/>
    </location>
</feature>
<evidence type="ECO:0000256" key="8">
    <source>
        <dbReference type="HAMAP-Rule" id="MF_00473"/>
    </source>
</evidence>
<keyword evidence="3 8" id="KW-0312">Gluconeogenesis</keyword>
<evidence type="ECO:0000313" key="15">
    <source>
        <dbReference type="Proteomes" id="UP000473681"/>
    </source>
</evidence>
<dbReference type="GO" id="GO:0097367">
    <property type="term" value="F:carbohydrate derivative binding"/>
    <property type="evidence" value="ECO:0007669"/>
    <property type="project" value="InterPro"/>
</dbReference>
<dbReference type="Pfam" id="PF00342">
    <property type="entry name" value="PGI"/>
    <property type="match status" value="1"/>
</dbReference>
<evidence type="ECO:0000256" key="4">
    <source>
        <dbReference type="ARBA" id="ARBA00022490"/>
    </source>
</evidence>
<dbReference type="CDD" id="cd05016">
    <property type="entry name" value="SIS_PGI_2"/>
    <property type="match status" value="1"/>
</dbReference>
<dbReference type="GO" id="GO:0004347">
    <property type="term" value="F:glucose-6-phosphate isomerase activity"/>
    <property type="evidence" value="ECO:0007669"/>
    <property type="project" value="UniProtKB-UniRule"/>
</dbReference>
<dbReference type="PROSITE" id="PS00765">
    <property type="entry name" value="P_GLUCOSE_ISOMERASE_1"/>
    <property type="match status" value="1"/>
</dbReference>
<dbReference type="GO" id="GO:0048029">
    <property type="term" value="F:monosaccharide binding"/>
    <property type="evidence" value="ECO:0007669"/>
    <property type="project" value="TreeGrafter"/>
</dbReference>
<comment type="caution">
    <text evidence="12">The sequence shown here is derived from an EMBL/GenBank/DDBJ whole genome shotgun (WGS) entry which is preliminary data.</text>
</comment>
<dbReference type="PRINTS" id="PR00662">
    <property type="entry name" value="G6PISOMERASE"/>
</dbReference>
<evidence type="ECO:0000313" key="10">
    <source>
        <dbReference type="EMBL" id="NFA43668.1"/>
    </source>
</evidence>
<comment type="function">
    <text evidence="8">Catalyzes the reversible isomerization of glucose-6-phosphate to fructose-6-phosphate.</text>
</comment>
<dbReference type="PROSITE" id="PS00174">
    <property type="entry name" value="P_GLUCOSE_ISOMERASE_2"/>
    <property type="match status" value="1"/>
</dbReference>
<dbReference type="PROSITE" id="PS51463">
    <property type="entry name" value="P_GLUCOSE_ISOMERASE_3"/>
    <property type="match status" value="1"/>
</dbReference>
<comment type="caution">
    <text evidence="8">Lacks conserved residue(s) required for the propagation of feature annotation.</text>
</comment>
<dbReference type="Gene3D" id="3.40.50.10490">
    <property type="entry name" value="Glucose-6-phosphate isomerase like protein, domain 1"/>
    <property type="match status" value="2"/>
</dbReference>
<dbReference type="InterPro" id="IPR018189">
    <property type="entry name" value="Phosphoglucose_isomerase_CS"/>
</dbReference>
<reference evidence="10 14" key="1">
    <citation type="submission" date="2019-02" db="EMBL/GenBank/DDBJ databases">
        <title>Genome sequencing of Clostridium botulinum clinical isolates.</title>
        <authorList>
            <person name="Brunt J."/>
            <person name="Van Vliet A.H.M."/>
            <person name="Stringer S.C."/>
            <person name="Grant K.A."/>
            <person name="Carter A.C."/>
            <person name="Peck M.W."/>
        </authorList>
    </citation>
    <scope>NUCLEOTIDE SEQUENCE [LARGE SCALE GENOMIC DNA]</scope>
    <source>
        <strain evidence="10 14">H113700579</strain>
    </source>
</reference>
<accession>A0A0C2S6G1</accession>
<feature type="active site" description="Proton donor" evidence="8">
    <location>
        <position position="291"/>
    </location>
</feature>
<dbReference type="InterPro" id="IPR001672">
    <property type="entry name" value="G6P_Isomerase"/>
</dbReference>
<dbReference type="OrthoDB" id="140919at2"/>
<dbReference type="EC" id="5.3.1.9" evidence="8"/>
<evidence type="ECO:0000313" key="11">
    <source>
        <dbReference type="EMBL" id="NFF87175.1"/>
    </source>
</evidence>
<reference evidence="15 16" key="2">
    <citation type="submission" date="2019-04" db="EMBL/GenBank/DDBJ databases">
        <title>Genome sequencing of Clostridium botulinum Groups I-IV and Clostridium butyricum.</title>
        <authorList>
            <person name="Brunt J."/>
            <person name="Van Vliet A.H.M."/>
            <person name="Stringer S.C."/>
            <person name="Carter A.T."/>
            <person name="Peck M.W."/>
        </authorList>
    </citation>
    <scope>NUCLEOTIDE SEQUENCE [LARGE SCALE GENOMIC DNA]</scope>
    <source>
        <strain evidence="11 16">1605</strain>
        <strain evidence="13 17">BL81</strain>
        <strain evidence="12 15">CB-K-33E</strain>
    </source>
</reference>
<proteinExistence type="inferred from homology"/>
<evidence type="ECO:0000256" key="3">
    <source>
        <dbReference type="ARBA" id="ARBA00022432"/>
    </source>
</evidence>
<dbReference type="NCBIfam" id="NF010697">
    <property type="entry name" value="PRK14097.1"/>
    <property type="match status" value="1"/>
</dbReference>
<dbReference type="InterPro" id="IPR035482">
    <property type="entry name" value="SIS_PGI_2"/>
</dbReference>
<dbReference type="Proteomes" id="UP000486903">
    <property type="component" value="Unassembled WGS sequence"/>
</dbReference>
<organism evidence="12 15">
    <name type="scientific">Clostridium botulinum</name>
    <dbReference type="NCBI Taxonomy" id="1491"/>
    <lineage>
        <taxon>Bacteria</taxon>
        <taxon>Bacillati</taxon>
        <taxon>Bacillota</taxon>
        <taxon>Clostridia</taxon>
        <taxon>Eubacteriales</taxon>
        <taxon>Clostridiaceae</taxon>
        <taxon>Clostridium</taxon>
    </lineage>
</organism>
<evidence type="ECO:0000313" key="17">
    <source>
        <dbReference type="Proteomes" id="UP000486903"/>
    </source>
</evidence>
<comment type="pathway">
    <text evidence="8">Carbohydrate biosynthesis; gluconeogenesis.</text>
</comment>
<dbReference type="InterPro" id="IPR035476">
    <property type="entry name" value="SIS_PGI_1"/>
</dbReference>
<dbReference type="EMBL" id="SGKU01000045">
    <property type="protein sequence ID" value="NFA43668.1"/>
    <property type="molecule type" value="Genomic_DNA"/>
</dbReference>
<dbReference type="GO" id="GO:0051156">
    <property type="term" value="P:glucose 6-phosphate metabolic process"/>
    <property type="evidence" value="ECO:0007669"/>
    <property type="project" value="TreeGrafter"/>
</dbReference>
<evidence type="ECO:0000313" key="16">
    <source>
        <dbReference type="Proteomes" id="UP000476820"/>
    </source>
</evidence>
<dbReference type="GO" id="GO:0005829">
    <property type="term" value="C:cytosol"/>
    <property type="evidence" value="ECO:0007669"/>
    <property type="project" value="TreeGrafter"/>
</dbReference>
<dbReference type="InterPro" id="IPR046348">
    <property type="entry name" value="SIS_dom_sf"/>
</dbReference>
<dbReference type="FunFam" id="3.40.50.10490:FF:000015">
    <property type="entry name" value="Glucose-6-phosphate isomerase"/>
    <property type="match status" value="1"/>
</dbReference>
<comment type="subcellular location">
    <subcellularLocation>
        <location evidence="8">Cytoplasm</location>
    </subcellularLocation>
</comment>
<comment type="similarity">
    <text evidence="2 8 9">Belongs to the GPI family.</text>
</comment>
<name>A0A0C2S6G1_CLOBO</name>
<dbReference type="RefSeq" id="WP_003373738.1">
    <property type="nucleotide sequence ID" value="NZ_CP010520.1"/>
</dbReference>
<comment type="pathway">
    <text evidence="1 8 9">Carbohydrate degradation; glycolysis; D-glyceraldehyde 3-phosphate and glycerone phosphate from D-glucose: step 2/4.</text>
</comment>
<protein>
    <recommendedName>
        <fullName evidence="8">Glucose-6-phosphate isomerase</fullName>
        <shortName evidence="8">GPI</shortName>
        <ecNumber evidence="8">5.3.1.9</ecNumber>
    </recommendedName>
    <alternativeName>
        <fullName evidence="8">Phosphoglucose isomerase</fullName>
        <shortName evidence="8">PGI</shortName>
    </alternativeName>
    <alternativeName>
        <fullName evidence="8">Phosphohexose isomerase</fullName>
        <shortName evidence="8">PHI</shortName>
    </alternativeName>
</protein>
<dbReference type="EMBL" id="SWVK01000019">
    <property type="protein sequence ID" value="NFN36129.1"/>
    <property type="molecule type" value="Genomic_DNA"/>
</dbReference>
<keyword evidence="5 8" id="KW-0324">Glycolysis</keyword>
<dbReference type="PANTHER" id="PTHR11469">
    <property type="entry name" value="GLUCOSE-6-PHOSPHATE ISOMERASE"/>
    <property type="match status" value="1"/>
</dbReference>
<dbReference type="EMBL" id="SWOV01000008">
    <property type="protein sequence ID" value="NFF87175.1"/>
    <property type="molecule type" value="Genomic_DNA"/>
</dbReference>
<dbReference type="GO" id="GO:0006094">
    <property type="term" value="P:gluconeogenesis"/>
    <property type="evidence" value="ECO:0007669"/>
    <property type="project" value="UniProtKB-UniRule"/>
</dbReference>
<keyword evidence="4 8" id="KW-0963">Cytoplasm</keyword>
<evidence type="ECO:0000256" key="9">
    <source>
        <dbReference type="RuleBase" id="RU000612"/>
    </source>
</evidence>
<dbReference type="PANTHER" id="PTHR11469:SF1">
    <property type="entry name" value="GLUCOSE-6-PHOSPHATE ISOMERASE"/>
    <property type="match status" value="1"/>
</dbReference>
<dbReference type="Proteomes" id="UP000476820">
    <property type="component" value="Unassembled WGS sequence"/>
</dbReference>
<gene>
    <name evidence="8" type="primary">pgi</name>
    <name evidence="10" type="ORF">EXM65_14130</name>
    <name evidence="11" type="ORF">FC774_04685</name>
    <name evidence="12" type="ORF">FDB51_13525</name>
    <name evidence="13" type="ORF">FDG31_17090</name>
</gene>
<dbReference type="HAMAP" id="MF_00473">
    <property type="entry name" value="G6P_isomerase"/>
    <property type="match status" value="1"/>
</dbReference>
<evidence type="ECO:0000256" key="5">
    <source>
        <dbReference type="ARBA" id="ARBA00023152"/>
    </source>
</evidence>
<evidence type="ECO:0000256" key="1">
    <source>
        <dbReference type="ARBA" id="ARBA00004926"/>
    </source>
</evidence>
<dbReference type="SUPFAM" id="SSF53697">
    <property type="entry name" value="SIS domain"/>
    <property type="match status" value="1"/>
</dbReference>
<keyword evidence="6 8" id="KW-0413">Isomerase</keyword>
<dbReference type="AlphaFoldDB" id="A0A0C2S6G1"/>
<sequence length="449" mass="50384">MKKGLTLDLSKTQAFVKDYELDYMEGMVKDSHDRLHSKTGQGNDFLGWIDLPVDYDKEEFARIKKAAEKIQSDSDVLVVIGIGGSYLGARAAIEMLTSNFHNVLDDNKRKVPKIFYAGNNISSTYMAELLEAIDGKDVSVNVISKSGTTTEPAIAFRIFKSYLEKKYGVEEARKRIYATTDKSRGALKSLADAEGYETFVIPDDVGGRFTVLTPVGLLPIAVAGINIDEMMQGAADARESYSNPSLKENDCYKYAVTRNALYNKGKEIEVLVNYEPCIHYFNEWWKQLYGESEGKDKKGLFPAAVDFSTDLHSMGQYIQDGRRNLFETVINVEKARKEITIEFSEGDLDGLNFLTGKTMDFVNNKAFQGTLLAHNDGEVPNMVLNVPELSPYYFGHMVYFFEKACGISGYLLGINPFDQPGVEAYKKNMFALLGKPGYEDMKDELEKRL</sequence>
<evidence type="ECO:0000256" key="7">
    <source>
        <dbReference type="ARBA" id="ARBA00029321"/>
    </source>
</evidence>
<evidence type="ECO:0000313" key="13">
    <source>
        <dbReference type="EMBL" id="NFV27834.1"/>
    </source>
</evidence>
<dbReference type="CDD" id="cd05015">
    <property type="entry name" value="SIS_PGI_1"/>
    <property type="match status" value="1"/>
</dbReference>
<comment type="catalytic activity">
    <reaction evidence="7 8 9">
        <text>alpha-D-glucose 6-phosphate = beta-D-fructose 6-phosphate</text>
        <dbReference type="Rhea" id="RHEA:11816"/>
        <dbReference type="ChEBI" id="CHEBI:57634"/>
        <dbReference type="ChEBI" id="CHEBI:58225"/>
        <dbReference type="EC" id="5.3.1.9"/>
    </reaction>
</comment>
<dbReference type="Proteomes" id="UP000472355">
    <property type="component" value="Unassembled WGS sequence"/>
</dbReference>
<dbReference type="UniPathway" id="UPA00109">
    <property type="reaction ID" value="UER00181"/>
</dbReference>
<dbReference type="GO" id="GO:0006096">
    <property type="term" value="P:glycolytic process"/>
    <property type="evidence" value="ECO:0007669"/>
    <property type="project" value="UniProtKB-UniRule"/>
</dbReference>
<dbReference type="Proteomes" id="UP000473681">
    <property type="component" value="Unassembled WGS sequence"/>
</dbReference>
<evidence type="ECO:0000256" key="2">
    <source>
        <dbReference type="ARBA" id="ARBA00006604"/>
    </source>
</evidence>
<dbReference type="FunFam" id="3.40.50.10490:FF:000016">
    <property type="entry name" value="Glucose-6-phosphate isomerase"/>
    <property type="match status" value="1"/>
</dbReference>
<dbReference type="SMR" id="A0A0C2S6G1"/>
<dbReference type="EMBL" id="SXFB01000022">
    <property type="protein sequence ID" value="NFV27834.1"/>
    <property type="molecule type" value="Genomic_DNA"/>
</dbReference>
<dbReference type="UniPathway" id="UPA00138"/>